<feature type="non-terminal residue" evidence="1">
    <location>
        <position position="1"/>
    </location>
</feature>
<sequence length="160" mass="18317">MRFTAERSRWRKGTLTCPPPMTMPSRFSVTVFHYHKESAALGEMQAKVEKEMGAVQGLPPSRISLRYVKFEISYEATVATSICLIIISYTDPAGAAVSRERKEEEADSRSVFVGNVRLELWSLSDHFFLFETEFNKYPLSFVYKELLKSKSEPIIGEIHK</sequence>
<gene>
    <name evidence="1" type="ORF">SDJN03_04651</name>
</gene>
<dbReference type="AlphaFoldDB" id="A0AAV6NYG2"/>
<reference evidence="1 2" key="1">
    <citation type="journal article" date="2021" name="Hortic Res">
        <title>The domestication of Cucurbita argyrosperma as revealed by the genome of its wild relative.</title>
        <authorList>
            <person name="Barrera-Redondo J."/>
            <person name="Sanchez-de la Vega G."/>
            <person name="Aguirre-Liguori J.A."/>
            <person name="Castellanos-Morales G."/>
            <person name="Gutierrez-Guerrero Y.T."/>
            <person name="Aguirre-Dugua X."/>
            <person name="Aguirre-Planter E."/>
            <person name="Tenaillon M.I."/>
            <person name="Lira-Saade R."/>
            <person name="Eguiarte L.E."/>
        </authorList>
    </citation>
    <scope>NUCLEOTIDE SEQUENCE [LARGE SCALE GENOMIC DNA]</scope>
    <source>
        <strain evidence="1">JBR-2021</strain>
    </source>
</reference>
<evidence type="ECO:0000313" key="2">
    <source>
        <dbReference type="Proteomes" id="UP000685013"/>
    </source>
</evidence>
<evidence type="ECO:0000313" key="1">
    <source>
        <dbReference type="EMBL" id="KAG6604042.1"/>
    </source>
</evidence>
<comment type="caution">
    <text evidence="1">The sequence shown here is derived from an EMBL/GenBank/DDBJ whole genome shotgun (WGS) entry which is preliminary data.</text>
</comment>
<accession>A0AAV6NYG2</accession>
<protein>
    <submittedName>
        <fullName evidence="1">Uncharacterized protein</fullName>
    </submittedName>
</protein>
<organism evidence="1 2">
    <name type="scientific">Cucurbita argyrosperma subsp. sororia</name>
    <dbReference type="NCBI Taxonomy" id="37648"/>
    <lineage>
        <taxon>Eukaryota</taxon>
        <taxon>Viridiplantae</taxon>
        <taxon>Streptophyta</taxon>
        <taxon>Embryophyta</taxon>
        <taxon>Tracheophyta</taxon>
        <taxon>Spermatophyta</taxon>
        <taxon>Magnoliopsida</taxon>
        <taxon>eudicotyledons</taxon>
        <taxon>Gunneridae</taxon>
        <taxon>Pentapetalae</taxon>
        <taxon>rosids</taxon>
        <taxon>fabids</taxon>
        <taxon>Cucurbitales</taxon>
        <taxon>Cucurbitaceae</taxon>
        <taxon>Cucurbiteae</taxon>
        <taxon>Cucurbita</taxon>
    </lineage>
</organism>
<keyword evidence="2" id="KW-1185">Reference proteome</keyword>
<dbReference type="EMBL" id="JAGKQH010000003">
    <property type="protein sequence ID" value="KAG6604042.1"/>
    <property type="molecule type" value="Genomic_DNA"/>
</dbReference>
<proteinExistence type="predicted"/>
<dbReference type="Proteomes" id="UP000685013">
    <property type="component" value="Chromosome 3"/>
</dbReference>
<name>A0AAV6NYG2_9ROSI</name>